<evidence type="ECO:0000256" key="3">
    <source>
        <dbReference type="ARBA" id="ARBA00022519"/>
    </source>
</evidence>
<feature type="domain" description="FMN-binding" evidence="19">
    <location>
        <begin position="144"/>
        <end position="242"/>
    </location>
</feature>
<dbReference type="InterPro" id="IPR007329">
    <property type="entry name" value="FMN-bd"/>
</dbReference>
<evidence type="ECO:0000313" key="21">
    <source>
        <dbReference type="Proteomes" id="UP000324285"/>
    </source>
</evidence>
<keyword evidence="13 16" id="KW-0830">Ubiquinone</keyword>
<dbReference type="Proteomes" id="UP000324285">
    <property type="component" value="Chromosome"/>
</dbReference>
<evidence type="ECO:0000256" key="16">
    <source>
        <dbReference type="HAMAP-Rule" id="MF_00427"/>
    </source>
</evidence>
<dbReference type="PANTHER" id="PTHR37838:SF1">
    <property type="entry name" value="NA(+)-TRANSLOCATING NADH-QUINONE REDUCTASE SUBUNIT C"/>
    <property type="match status" value="1"/>
</dbReference>
<evidence type="ECO:0000256" key="5">
    <source>
        <dbReference type="ARBA" id="ARBA00022630"/>
    </source>
</evidence>
<evidence type="ECO:0000256" key="2">
    <source>
        <dbReference type="ARBA" id="ARBA00022475"/>
    </source>
</evidence>
<sequence>MAKDNNSIGKVLTVAFSLCLVCSIIVSTAAVALRSKQAENQELDRKTNILAVADLLEPGMDVGQEFAKAVTPKAVELASGEYTDAVDATSYDGLTAAKDPEQSRKLTAEQDIAGIGREEKFSTVYLVGDTENPEKIILPIRGQGLWGLMQGYLSVQGDGNTITGITFFSHSETPGLGGEVDNPRWKAKWDGKEIYAADDGDAPAIELVKGGASNPNQVDALSGASLTSRGVTHLVQFWMGAEGFGPYLERFRSGGASAADESQAAAVTTDETEGA</sequence>
<comment type="subunit">
    <text evidence="16 17">Composed of six subunits; NqrA, NqrB, NqrC, NqrD, NqrE and NqrF.</text>
</comment>
<evidence type="ECO:0000256" key="14">
    <source>
        <dbReference type="ARBA" id="ARBA00023136"/>
    </source>
</evidence>
<dbReference type="GO" id="GO:0005886">
    <property type="term" value="C:plasma membrane"/>
    <property type="evidence" value="ECO:0007669"/>
    <property type="project" value="UniProtKB-SubCell"/>
</dbReference>
<evidence type="ECO:0000259" key="19">
    <source>
        <dbReference type="SMART" id="SM00900"/>
    </source>
</evidence>
<evidence type="ECO:0000256" key="8">
    <source>
        <dbReference type="ARBA" id="ARBA00022967"/>
    </source>
</evidence>
<proteinExistence type="inferred from homology"/>
<dbReference type="PANTHER" id="PTHR37838">
    <property type="entry name" value="NA(+)-TRANSLOCATING NADH-QUINONE REDUCTASE SUBUNIT C"/>
    <property type="match status" value="1"/>
</dbReference>
<keyword evidence="9 16" id="KW-1133">Transmembrane helix</keyword>
<evidence type="ECO:0000256" key="6">
    <source>
        <dbReference type="ARBA" id="ARBA00022643"/>
    </source>
</evidence>
<accession>A0A5C1NEB2</accession>
<organism evidence="20 21">
    <name type="scientific">Halomonas binhaiensis</name>
    <dbReference type="NCBI Taxonomy" id="2562282"/>
    <lineage>
        <taxon>Bacteria</taxon>
        <taxon>Pseudomonadati</taxon>
        <taxon>Pseudomonadota</taxon>
        <taxon>Gammaproteobacteria</taxon>
        <taxon>Oceanospirillales</taxon>
        <taxon>Halomonadaceae</taxon>
        <taxon>Halomonas</taxon>
    </lineage>
</organism>
<dbReference type="EC" id="7.2.1.1" evidence="16 17"/>
<keyword evidence="6 16" id="KW-0288">FMN</keyword>
<dbReference type="PIRSF" id="PIRSF009437">
    <property type="entry name" value="NQR-1_subunit_C"/>
    <property type="match status" value="1"/>
</dbReference>
<dbReference type="Pfam" id="PF04205">
    <property type="entry name" value="FMN_bind"/>
    <property type="match status" value="1"/>
</dbReference>
<keyword evidence="11 16" id="KW-0915">Sodium</keyword>
<feature type="region of interest" description="Disordered" evidence="18">
    <location>
        <begin position="255"/>
        <end position="275"/>
    </location>
</feature>
<gene>
    <name evidence="16" type="primary">nqrC</name>
    <name evidence="20" type="ORF">E4T21_08090</name>
</gene>
<keyword evidence="3" id="KW-0997">Cell inner membrane</keyword>
<dbReference type="NCBIfam" id="NF003749">
    <property type="entry name" value="PRK05346.1-5"/>
    <property type="match status" value="1"/>
</dbReference>
<keyword evidence="4 16" id="KW-0597">Phosphoprotein</keyword>
<evidence type="ECO:0000256" key="18">
    <source>
        <dbReference type="SAM" id="MobiDB-lite"/>
    </source>
</evidence>
<reference evidence="20" key="1">
    <citation type="submission" date="2021-02" db="EMBL/GenBank/DDBJ databases">
        <title>Strain Y2R2, a novel species of the genus Halomonas.</title>
        <authorList>
            <person name="Huang H."/>
        </authorList>
    </citation>
    <scope>NUCLEOTIDE SEQUENCE</scope>
    <source>
        <strain evidence="20">Y2R2</strain>
    </source>
</reference>
<keyword evidence="8 16" id="KW-1278">Translocase</keyword>
<keyword evidence="7 16" id="KW-0812">Transmembrane</keyword>
<dbReference type="RefSeq" id="WP_149284517.1">
    <property type="nucleotide sequence ID" value="NZ_CP038437.2"/>
</dbReference>
<dbReference type="AlphaFoldDB" id="A0A5C1NEB2"/>
<comment type="catalytic activity">
    <reaction evidence="16 17">
        <text>a ubiquinone + n Na(+)(in) + NADH + H(+) = a ubiquinol + n Na(+)(out) + NAD(+)</text>
        <dbReference type="Rhea" id="RHEA:47748"/>
        <dbReference type="Rhea" id="RHEA-COMP:9565"/>
        <dbReference type="Rhea" id="RHEA-COMP:9566"/>
        <dbReference type="ChEBI" id="CHEBI:15378"/>
        <dbReference type="ChEBI" id="CHEBI:16389"/>
        <dbReference type="ChEBI" id="CHEBI:17976"/>
        <dbReference type="ChEBI" id="CHEBI:29101"/>
        <dbReference type="ChEBI" id="CHEBI:57540"/>
        <dbReference type="ChEBI" id="CHEBI:57945"/>
        <dbReference type="EC" id="7.2.1.1"/>
    </reaction>
</comment>
<keyword evidence="10 16" id="KW-0520">NAD</keyword>
<protein>
    <recommendedName>
        <fullName evidence="16 17">Na(+)-translocating NADH-quinone reductase subunit C</fullName>
        <shortName evidence="16 17">Na(+)-NQR subunit C</shortName>
        <shortName evidence="16 17">Na(+)-translocating NQR subunit C</shortName>
        <ecNumber evidence="16 17">7.2.1.1</ecNumber>
    </recommendedName>
    <alternativeName>
        <fullName evidence="16 17">NQR complex subunit C</fullName>
    </alternativeName>
    <alternativeName>
        <fullName evidence="16 17">NQR-1 subunit C</fullName>
    </alternativeName>
</protein>
<comment type="function">
    <text evidence="16">NQR complex catalyzes the reduction of ubiquinone-1 to ubiquinol by two successive reactions, coupled with the transport of Na(+) ions from the cytoplasm to the periplasm. NqrA to NqrE are probably involved in the second step, the conversion of ubisemiquinone to ubiquinol.</text>
</comment>
<keyword evidence="12 16" id="KW-0406">Ion transport</keyword>
<keyword evidence="5 16" id="KW-0285">Flavoprotein</keyword>
<keyword evidence="21" id="KW-1185">Reference proteome</keyword>
<evidence type="ECO:0000256" key="13">
    <source>
        <dbReference type="ARBA" id="ARBA00023075"/>
    </source>
</evidence>
<evidence type="ECO:0000256" key="9">
    <source>
        <dbReference type="ARBA" id="ARBA00022989"/>
    </source>
</evidence>
<keyword evidence="1 16" id="KW-0813">Transport</keyword>
<comment type="caution">
    <text evidence="16">Lacks conserved residue(s) required for the propagation of feature annotation.</text>
</comment>
<dbReference type="GO" id="GO:0010181">
    <property type="term" value="F:FMN binding"/>
    <property type="evidence" value="ECO:0007669"/>
    <property type="project" value="UniProtKB-UniRule"/>
</dbReference>
<evidence type="ECO:0000256" key="4">
    <source>
        <dbReference type="ARBA" id="ARBA00022553"/>
    </source>
</evidence>
<keyword evidence="15 16" id="KW-0739">Sodium transport</keyword>
<comment type="cofactor">
    <cofactor evidence="16 17">
        <name>FMN</name>
        <dbReference type="ChEBI" id="CHEBI:58210"/>
    </cofactor>
</comment>
<evidence type="ECO:0000313" key="20">
    <source>
        <dbReference type="EMBL" id="QEM81506.1"/>
    </source>
</evidence>
<dbReference type="GO" id="GO:0016655">
    <property type="term" value="F:oxidoreductase activity, acting on NAD(P)H, quinone or similar compound as acceptor"/>
    <property type="evidence" value="ECO:0007669"/>
    <property type="project" value="UniProtKB-UniRule"/>
</dbReference>
<evidence type="ECO:0000256" key="11">
    <source>
        <dbReference type="ARBA" id="ARBA00023053"/>
    </source>
</evidence>
<evidence type="ECO:0000256" key="10">
    <source>
        <dbReference type="ARBA" id="ARBA00023027"/>
    </source>
</evidence>
<dbReference type="HAMAP" id="MF_00427">
    <property type="entry name" value="NqrC"/>
    <property type="match status" value="1"/>
</dbReference>
<evidence type="ECO:0000256" key="15">
    <source>
        <dbReference type="ARBA" id="ARBA00023201"/>
    </source>
</evidence>
<keyword evidence="2 16" id="KW-1003">Cell membrane</keyword>
<evidence type="ECO:0000256" key="17">
    <source>
        <dbReference type="PIRNR" id="PIRNR009437"/>
    </source>
</evidence>
<evidence type="ECO:0000256" key="12">
    <source>
        <dbReference type="ARBA" id="ARBA00023065"/>
    </source>
</evidence>
<feature type="compositionally biased region" description="Low complexity" evidence="18">
    <location>
        <begin position="255"/>
        <end position="266"/>
    </location>
</feature>
<name>A0A5C1NEB2_9GAMM</name>
<dbReference type="InterPro" id="IPR010204">
    <property type="entry name" value="NqrC"/>
</dbReference>
<dbReference type="OrthoDB" id="9786835at2"/>
<dbReference type="NCBIfam" id="TIGR01938">
    <property type="entry name" value="nqrC"/>
    <property type="match status" value="1"/>
</dbReference>
<dbReference type="GO" id="GO:0006814">
    <property type="term" value="P:sodium ion transport"/>
    <property type="evidence" value="ECO:0007669"/>
    <property type="project" value="UniProtKB-UniRule"/>
</dbReference>
<evidence type="ECO:0000256" key="1">
    <source>
        <dbReference type="ARBA" id="ARBA00022448"/>
    </source>
</evidence>
<evidence type="ECO:0000256" key="7">
    <source>
        <dbReference type="ARBA" id="ARBA00022692"/>
    </source>
</evidence>
<dbReference type="EMBL" id="CP038437">
    <property type="protein sequence ID" value="QEM81506.1"/>
    <property type="molecule type" value="Genomic_DNA"/>
</dbReference>
<dbReference type="SMART" id="SM00900">
    <property type="entry name" value="FMN_bind"/>
    <property type="match status" value="1"/>
</dbReference>
<comment type="caution">
    <text evidence="16">The residue potentially involved in the covalent binding of FMN is a Ser instead of a Thr.</text>
</comment>
<dbReference type="KEGG" id="hbh:E4T21_08090"/>
<feature type="modified residue" description="FMN phosphoryl serine" evidence="16">
    <location>
        <position position="225"/>
    </location>
</feature>
<comment type="similarity">
    <text evidence="16 17">Belongs to the NqrC family.</text>
</comment>
<comment type="subcellular location">
    <subcellularLocation>
        <location evidence="16">Cell membrane</location>
        <topology evidence="16">Single-pass membrane protein</topology>
    </subcellularLocation>
</comment>
<keyword evidence="14 16" id="KW-0472">Membrane</keyword>